<proteinExistence type="predicted"/>
<accession>A0AAE0PE57</accession>
<reference evidence="1" key="2">
    <citation type="submission" date="2023-07" db="EMBL/GenBank/DDBJ databases">
        <authorList>
            <consortium name="Lawrence Berkeley National Laboratory"/>
            <person name="Haridas S."/>
            <person name="Hensen N."/>
            <person name="Bonometti L."/>
            <person name="Westerberg I."/>
            <person name="Brannstrom I.O."/>
            <person name="Guillou S."/>
            <person name="Cros-Aarteil S."/>
            <person name="Calhoun S."/>
            <person name="Kuo A."/>
            <person name="Mondo S."/>
            <person name="Pangilinan J."/>
            <person name="Riley R."/>
            <person name="LaButti K."/>
            <person name="Andreopoulos B."/>
            <person name="Lipzen A."/>
            <person name="Chen C."/>
            <person name="Yanf M."/>
            <person name="Daum C."/>
            <person name="Ng V."/>
            <person name="Clum A."/>
            <person name="Steindorff A."/>
            <person name="Ohm R."/>
            <person name="Martin F."/>
            <person name="Silar P."/>
            <person name="Natvig D."/>
            <person name="Lalanne C."/>
            <person name="Gautier V."/>
            <person name="Ament-velasquez S.L."/>
            <person name="Kruys A."/>
            <person name="Hutchinson M.I."/>
            <person name="Powell A.J."/>
            <person name="Barry K."/>
            <person name="Miller A.N."/>
            <person name="Grigoriev I.V."/>
            <person name="Debuchy R."/>
            <person name="Gladieux P."/>
            <person name="Thoren M.H."/>
            <person name="Johannesson H."/>
        </authorList>
    </citation>
    <scope>NUCLEOTIDE SEQUENCE</scope>
    <source>
        <strain evidence="1">FGSC 1904</strain>
    </source>
</reference>
<evidence type="ECO:0000313" key="2">
    <source>
        <dbReference type="Proteomes" id="UP001281003"/>
    </source>
</evidence>
<dbReference type="Proteomes" id="UP001281003">
    <property type="component" value="Unassembled WGS sequence"/>
</dbReference>
<dbReference type="AlphaFoldDB" id="A0AAE0PE57"/>
<evidence type="ECO:0000313" key="1">
    <source>
        <dbReference type="EMBL" id="KAK3398246.1"/>
    </source>
</evidence>
<comment type="caution">
    <text evidence="1">The sequence shown here is derived from an EMBL/GenBank/DDBJ whole genome shotgun (WGS) entry which is preliminary data.</text>
</comment>
<sequence>MDELRLGSGDHPVFQVKIGKECRSRLHCKVVSSGSYSQVHLRRNPSDIASLPPHHSRGRDGLYTADQVAKARERSSSDSHDQAEVRLAITDPGAHPINTSTLRPYHGVVFDIRPQVRPHPSHRPPVERSKQSKTAFQFGIWDATYSNSPPANCLIRASSAPVAGRRYRDKELGFPSEHPRYSLVQRRLRDVVSYAVSSNCR</sequence>
<name>A0AAE0PE57_SORBR</name>
<organism evidence="1 2">
    <name type="scientific">Sordaria brevicollis</name>
    <dbReference type="NCBI Taxonomy" id="83679"/>
    <lineage>
        <taxon>Eukaryota</taxon>
        <taxon>Fungi</taxon>
        <taxon>Dikarya</taxon>
        <taxon>Ascomycota</taxon>
        <taxon>Pezizomycotina</taxon>
        <taxon>Sordariomycetes</taxon>
        <taxon>Sordariomycetidae</taxon>
        <taxon>Sordariales</taxon>
        <taxon>Sordariaceae</taxon>
        <taxon>Sordaria</taxon>
    </lineage>
</organism>
<dbReference type="EMBL" id="JAUTDP010000006">
    <property type="protein sequence ID" value="KAK3398246.1"/>
    <property type="molecule type" value="Genomic_DNA"/>
</dbReference>
<keyword evidence="2" id="KW-1185">Reference proteome</keyword>
<reference evidence="1" key="1">
    <citation type="journal article" date="2023" name="Mol. Phylogenet. Evol.">
        <title>Genome-scale phylogeny and comparative genomics of the fungal order Sordariales.</title>
        <authorList>
            <person name="Hensen N."/>
            <person name="Bonometti L."/>
            <person name="Westerberg I."/>
            <person name="Brannstrom I.O."/>
            <person name="Guillou S."/>
            <person name="Cros-Aarteil S."/>
            <person name="Calhoun S."/>
            <person name="Haridas S."/>
            <person name="Kuo A."/>
            <person name="Mondo S."/>
            <person name="Pangilinan J."/>
            <person name="Riley R."/>
            <person name="LaButti K."/>
            <person name="Andreopoulos B."/>
            <person name="Lipzen A."/>
            <person name="Chen C."/>
            <person name="Yan M."/>
            <person name="Daum C."/>
            <person name="Ng V."/>
            <person name="Clum A."/>
            <person name="Steindorff A."/>
            <person name="Ohm R.A."/>
            <person name="Martin F."/>
            <person name="Silar P."/>
            <person name="Natvig D.O."/>
            <person name="Lalanne C."/>
            <person name="Gautier V."/>
            <person name="Ament-Velasquez S.L."/>
            <person name="Kruys A."/>
            <person name="Hutchinson M.I."/>
            <person name="Powell A.J."/>
            <person name="Barry K."/>
            <person name="Miller A.N."/>
            <person name="Grigoriev I.V."/>
            <person name="Debuchy R."/>
            <person name="Gladieux P."/>
            <person name="Hiltunen Thoren M."/>
            <person name="Johannesson H."/>
        </authorList>
    </citation>
    <scope>NUCLEOTIDE SEQUENCE</scope>
    <source>
        <strain evidence="1">FGSC 1904</strain>
    </source>
</reference>
<protein>
    <submittedName>
        <fullName evidence="1">Uncharacterized protein</fullName>
    </submittedName>
</protein>
<gene>
    <name evidence="1" type="ORF">B0T20DRAFT_392657</name>
</gene>